<dbReference type="EMBL" id="CAJPEV010001268">
    <property type="protein sequence ID" value="CAG0891748.1"/>
    <property type="molecule type" value="Genomic_DNA"/>
</dbReference>
<keyword evidence="1" id="KW-0472">Membrane</keyword>
<evidence type="ECO:0000313" key="3">
    <source>
        <dbReference type="Proteomes" id="UP000677054"/>
    </source>
</evidence>
<dbReference type="AlphaFoldDB" id="A0A7R9A5C3"/>
<sequence length="105" mass="11925">MLNVSENGTSEGLDSVFATNISSSPFAHLAWELNRRREAVWAFLCLTFILVLIFLAVVIGKPWREYTYASGMSLGGVISWDFDDNISSMHEDFDRPMSLRNHHSE</sequence>
<organism evidence="2">
    <name type="scientific">Darwinula stevensoni</name>
    <dbReference type="NCBI Taxonomy" id="69355"/>
    <lineage>
        <taxon>Eukaryota</taxon>
        <taxon>Metazoa</taxon>
        <taxon>Ecdysozoa</taxon>
        <taxon>Arthropoda</taxon>
        <taxon>Crustacea</taxon>
        <taxon>Oligostraca</taxon>
        <taxon>Ostracoda</taxon>
        <taxon>Podocopa</taxon>
        <taxon>Podocopida</taxon>
        <taxon>Darwinulocopina</taxon>
        <taxon>Darwinuloidea</taxon>
        <taxon>Darwinulidae</taxon>
        <taxon>Darwinula</taxon>
    </lineage>
</organism>
<protein>
    <submittedName>
        <fullName evidence="2">Uncharacterized protein</fullName>
    </submittedName>
</protein>
<reference evidence="2" key="1">
    <citation type="submission" date="2020-11" db="EMBL/GenBank/DDBJ databases">
        <authorList>
            <person name="Tran Van P."/>
        </authorList>
    </citation>
    <scope>NUCLEOTIDE SEQUENCE</scope>
</reference>
<evidence type="ECO:0000256" key="1">
    <source>
        <dbReference type="SAM" id="Phobius"/>
    </source>
</evidence>
<dbReference type="EMBL" id="LR900785">
    <property type="protein sequence ID" value="CAD7246892.1"/>
    <property type="molecule type" value="Genomic_DNA"/>
</dbReference>
<gene>
    <name evidence="2" type="ORF">DSTB1V02_LOCUS6734</name>
</gene>
<keyword evidence="1" id="KW-1133">Transmembrane helix</keyword>
<keyword evidence="1" id="KW-0812">Transmembrane</keyword>
<dbReference type="OrthoDB" id="6424704at2759"/>
<dbReference type="Proteomes" id="UP000677054">
    <property type="component" value="Unassembled WGS sequence"/>
</dbReference>
<name>A0A7R9A5C3_9CRUS</name>
<feature type="transmembrane region" description="Helical" evidence="1">
    <location>
        <begin position="39"/>
        <end position="59"/>
    </location>
</feature>
<proteinExistence type="predicted"/>
<evidence type="ECO:0000313" key="2">
    <source>
        <dbReference type="EMBL" id="CAD7246892.1"/>
    </source>
</evidence>
<accession>A0A7R9A5C3</accession>
<keyword evidence="3" id="KW-1185">Reference proteome</keyword>